<dbReference type="InterPro" id="IPR001845">
    <property type="entry name" value="HTH_ArsR_DNA-bd_dom"/>
</dbReference>
<dbReference type="InterPro" id="IPR011991">
    <property type="entry name" value="ArsR-like_HTH"/>
</dbReference>
<protein>
    <submittedName>
        <fullName evidence="5">Helix-turn-helix transcriptional regulator</fullName>
    </submittedName>
</protein>
<keyword evidence="6" id="KW-1185">Reference proteome</keyword>
<keyword evidence="1" id="KW-0805">Transcription regulation</keyword>
<proteinExistence type="predicted"/>
<dbReference type="CDD" id="cd00090">
    <property type="entry name" value="HTH_ARSR"/>
    <property type="match status" value="1"/>
</dbReference>
<sequence length="130" mass="13781">MMVPASVQTAPSTEEQAELLRVLGHPMRLAILKELTGGERAVGDIAERTGLGLSVLSQQLAILRKAALVSSRREAKQVFYAIDADQMKAAQSILEALVPAGEASGARQDARAADSRLGAAMFAQVSRVPR</sequence>
<dbReference type="Gene3D" id="1.10.10.10">
    <property type="entry name" value="Winged helix-like DNA-binding domain superfamily/Winged helix DNA-binding domain"/>
    <property type="match status" value="1"/>
</dbReference>
<dbReference type="GO" id="GO:0003677">
    <property type="term" value="F:DNA binding"/>
    <property type="evidence" value="ECO:0007669"/>
    <property type="project" value="UniProtKB-KW"/>
</dbReference>
<dbReference type="InterPro" id="IPR036390">
    <property type="entry name" value="WH_DNA-bd_sf"/>
</dbReference>
<dbReference type="SUPFAM" id="SSF46785">
    <property type="entry name" value="Winged helix' DNA-binding domain"/>
    <property type="match status" value="1"/>
</dbReference>
<evidence type="ECO:0000313" key="6">
    <source>
        <dbReference type="Proteomes" id="UP000551327"/>
    </source>
</evidence>
<feature type="domain" description="HTH arsR-type" evidence="4">
    <location>
        <begin position="8"/>
        <end position="104"/>
    </location>
</feature>
<dbReference type="NCBIfam" id="NF033788">
    <property type="entry name" value="HTH_metalloreg"/>
    <property type="match status" value="1"/>
</dbReference>
<evidence type="ECO:0000259" key="4">
    <source>
        <dbReference type="PROSITE" id="PS50987"/>
    </source>
</evidence>
<dbReference type="PANTHER" id="PTHR43132:SF2">
    <property type="entry name" value="ARSENICAL RESISTANCE OPERON REPRESSOR ARSR-RELATED"/>
    <property type="match status" value="1"/>
</dbReference>
<dbReference type="PROSITE" id="PS50987">
    <property type="entry name" value="HTH_ARSR_2"/>
    <property type="match status" value="1"/>
</dbReference>
<dbReference type="InterPro" id="IPR051011">
    <property type="entry name" value="Metal_resp_trans_reg"/>
</dbReference>
<gene>
    <name evidence="5" type="ORF">H7F53_08940</name>
</gene>
<dbReference type="RefSeq" id="WP_185679137.1">
    <property type="nucleotide sequence ID" value="NZ_JACLAX010000007.1"/>
</dbReference>
<organism evidence="5 6">
    <name type="scientific">Novosphingobium piscinae</name>
    <dbReference type="NCBI Taxonomy" id="1507448"/>
    <lineage>
        <taxon>Bacteria</taxon>
        <taxon>Pseudomonadati</taxon>
        <taxon>Pseudomonadota</taxon>
        <taxon>Alphaproteobacteria</taxon>
        <taxon>Sphingomonadales</taxon>
        <taxon>Sphingomonadaceae</taxon>
        <taxon>Novosphingobium</taxon>
    </lineage>
</organism>
<dbReference type="PRINTS" id="PR00778">
    <property type="entry name" value="HTHARSR"/>
</dbReference>
<dbReference type="PANTHER" id="PTHR43132">
    <property type="entry name" value="ARSENICAL RESISTANCE OPERON REPRESSOR ARSR-RELATED"/>
    <property type="match status" value="1"/>
</dbReference>
<dbReference type="EMBL" id="JACLAX010000007">
    <property type="protein sequence ID" value="MBC2669267.1"/>
    <property type="molecule type" value="Genomic_DNA"/>
</dbReference>
<evidence type="ECO:0000256" key="3">
    <source>
        <dbReference type="ARBA" id="ARBA00023163"/>
    </source>
</evidence>
<comment type="caution">
    <text evidence="5">The sequence shown here is derived from an EMBL/GenBank/DDBJ whole genome shotgun (WGS) entry which is preliminary data.</text>
</comment>
<keyword evidence="2" id="KW-0238">DNA-binding</keyword>
<name>A0A7X1KPZ4_9SPHN</name>
<dbReference type="SMART" id="SM00418">
    <property type="entry name" value="HTH_ARSR"/>
    <property type="match status" value="1"/>
</dbReference>
<keyword evidence="3" id="KW-0804">Transcription</keyword>
<evidence type="ECO:0000256" key="1">
    <source>
        <dbReference type="ARBA" id="ARBA00023015"/>
    </source>
</evidence>
<reference evidence="5 6" key="1">
    <citation type="submission" date="2020-08" db="EMBL/GenBank/DDBJ databases">
        <title>The genome sequence of type strain Novosphingobium piscinae KCTC 42194.</title>
        <authorList>
            <person name="Liu Y."/>
        </authorList>
    </citation>
    <scope>NUCLEOTIDE SEQUENCE [LARGE SCALE GENOMIC DNA]</scope>
    <source>
        <strain evidence="5 6">KCTC 42194</strain>
    </source>
</reference>
<evidence type="ECO:0000256" key="2">
    <source>
        <dbReference type="ARBA" id="ARBA00023125"/>
    </source>
</evidence>
<evidence type="ECO:0000313" key="5">
    <source>
        <dbReference type="EMBL" id="MBC2669267.1"/>
    </source>
</evidence>
<dbReference type="Pfam" id="PF01022">
    <property type="entry name" value="HTH_5"/>
    <property type="match status" value="1"/>
</dbReference>
<dbReference type="Proteomes" id="UP000551327">
    <property type="component" value="Unassembled WGS sequence"/>
</dbReference>
<dbReference type="AlphaFoldDB" id="A0A7X1KPZ4"/>
<dbReference type="GO" id="GO:0003700">
    <property type="term" value="F:DNA-binding transcription factor activity"/>
    <property type="evidence" value="ECO:0007669"/>
    <property type="project" value="InterPro"/>
</dbReference>
<accession>A0A7X1KPZ4</accession>
<dbReference type="InterPro" id="IPR036388">
    <property type="entry name" value="WH-like_DNA-bd_sf"/>
</dbReference>